<keyword evidence="1" id="KW-0624">Polysaccharide degradation</keyword>
<dbReference type="InterPro" id="IPR023296">
    <property type="entry name" value="Glyco_hydro_beta-prop_sf"/>
</dbReference>
<dbReference type="SUPFAM" id="SSF75005">
    <property type="entry name" value="Arabinanase/levansucrase/invertase"/>
    <property type="match status" value="1"/>
</dbReference>
<sequence>MNNIFTATSLVCAFCLVSFLAQAQNPIIQTAYTADPAPMVYNDKLYLYTSHDEDGSTWFTMNDWKLYTTDDMVNWTDHGMAPYWPIPISVGQE</sequence>
<dbReference type="PANTHER" id="PTHR43772">
    <property type="entry name" value="ENDO-1,4-BETA-XYLANASE"/>
    <property type="match status" value="1"/>
</dbReference>
<protein>
    <recommendedName>
        <fullName evidence="6">Glycosyl hydrolases family 43</fullName>
    </recommendedName>
</protein>
<name>A0ABW3SRE8_9BACT</name>
<keyword evidence="3" id="KW-0732">Signal</keyword>
<evidence type="ECO:0000256" key="2">
    <source>
        <dbReference type="ARBA" id="ARBA00023277"/>
    </source>
</evidence>
<feature type="chain" id="PRO_5046165232" description="Glycosyl hydrolases family 43" evidence="3">
    <location>
        <begin position="24"/>
        <end position="93"/>
    </location>
</feature>
<evidence type="ECO:0000313" key="4">
    <source>
        <dbReference type="EMBL" id="MFD1187424.1"/>
    </source>
</evidence>
<accession>A0ABW3SRE8</accession>
<gene>
    <name evidence="4" type="ORF">ACFQ2O_14495</name>
</gene>
<comment type="caution">
    <text evidence="4">The sequence shown here is derived from an EMBL/GenBank/DDBJ whole genome shotgun (WGS) entry which is preliminary data.</text>
</comment>
<keyword evidence="2" id="KW-0119">Carbohydrate metabolism</keyword>
<dbReference type="Gene3D" id="2.115.10.20">
    <property type="entry name" value="Glycosyl hydrolase domain, family 43"/>
    <property type="match status" value="1"/>
</dbReference>
<feature type="signal peptide" evidence="3">
    <location>
        <begin position="1"/>
        <end position="23"/>
    </location>
</feature>
<evidence type="ECO:0008006" key="6">
    <source>
        <dbReference type="Google" id="ProtNLM"/>
    </source>
</evidence>
<keyword evidence="1" id="KW-0858">Xylan degradation</keyword>
<dbReference type="EMBL" id="JBHTLD010000140">
    <property type="protein sequence ID" value="MFD1187424.1"/>
    <property type="molecule type" value="Genomic_DNA"/>
</dbReference>
<evidence type="ECO:0000313" key="5">
    <source>
        <dbReference type="Proteomes" id="UP001597094"/>
    </source>
</evidence>
<dbReference type="PANTHER" id="PTHR43772:SF2">
    <property type="entry name" value="PUTATIVE (AFU_ORTHOLOGUE AFUA_2G04480)-RELATED"/>
    <property type="match status" value="1"/>
</dbReference>
<organism evidence="4 5">
    <name type="scientific">Pontibacter rugosus</name>
    <dbReference type="NCBI Taxonomy" id="1745966"/>
    <lineage>
        <taxon>Bacteria</taxon>
        <taxon>Pseudomonadati</taxon>
        <taxon>Bacteroidota</taxon>
        <taxon>Cytophagia</taxon>
        <taxon>Cytophagales</taxon>
        <taxon>Hymenobacteraceae</taxon>
        <taxon>Pontibacter</taxon>
    </lineage>
</organism>
<evidence type="ECO:0000256" key="1">
    <source>
        <dbReference type="ARBA" id="ARBA00022651"/>
    </source>
</evidence>
<dbReference type="InterPro" id="IPR052176">
    <property type="entry name" value="Glycosyl_Hydrlase_43_Enz"/>
</dbReference>
<reference evidence="5" key="1">
    <citation type="journal article" date="2019" name="Int. J. Syst. Evol. Microbiol.">
        <title>The Global Catalogue of Microorganisms (GCM) 10K type strain sequencing project: providing services to taxonomists for standard genome sequencing and annotation.</title>
        <authorList>
            <consortium name="The Broad Institute Genomics Platform"/>
            <consortium name="The Broad Institute Genome Sequencing Center for Infectious Disease"/>
            <person name="Wu L."/>
            <person name="Ma J."/>
        </authorList>
    </citation>
    <scope>NUCLEOTIDE SEQUENCE [LARGE SCALE GENOMIC DNA]</scope>
    <source>
        <strain evidence="5">JCM 31319</strain>
    </source>
</reference>
<dbReference type="Proteomes" id="UP001597094">
    <property type="component" value="Unassembled WGS sequence"/>
</dbReference>
<dbReference type="RefSeq" id="WP_377528898.1">
    <property type="nucleotide sequence ID" value="NZ_JBHTLD010000140.1"/>
</dbReference>
<keyword evidence="5" id="KW-1185">Reference proteome</keyword>
<proteinExistence type="predicted"/>
<evidence type="ECO:0000256" key="3">
    <source>
        <dbReference type="SAM" id="SignalP"/>
    </source>
</evidence>